<gene>
    <name evidence="1" type="ORF">BCL90_5288</name>
    <name evidence="2" type="ORF">E3V97_16225</name>
</gene>
<evidence type="ECO:0000313" key="3">
    <source>
        <dbReference type="Proteomes" id="UP000273898"/>
    </source>
</evidence>
<reference evidence="2 4" key="2">
    <citation type="submission" date="2019-03" db="EMBL/GenBank/DDBJ databases">
        <authorList>
            <person name="He R.-H."/>
        </authorList>
    </citation>
    <scope>NUCLEOTIDE SEQUENCE [LARGE SCALE GENOMIC DNA]</scope>
    <source>
        <strain evidence="2 4">DSM 19624</strain>
    </source>
</reference>
<evidence type="ECO:0000313" key="4">
    <source>
        <dbReference type="Proteomes" id="UP000297429"/>
    </source>
</evidence>
<dbReference type="NCBIfam" id="TIGR03793">
    <property type="entry name" value="leader_NHLP"/>
    <property type="match status" value="1"/>
</dbReference>
<dbReference type="OrthoDB" id="1275056at2"/>
<organism evidence="1 3">
    <name type="scientific">Pedobacter alluvionis</name>
    <dbReference type="NCBI Taxonomy" id="475253"/>
    <lineage>
        <taxon>Bacteria</taxon>
        <taxon>Pseudomonadati</taxon>
        <taxon>Bacteroidota</taxon>
        <taxon>Sphingobacteriia</taxon>
        <taxon>Sphingobacteriales</taxon>
        <taxon>Sphingobacteriaceae</taxon>
        <taxon>Pedobacter</taxon>
    </lineage>
</organism>
<sequence>MDSLDRASAEAQIIKKAMKDSTFRASLIADPKSAIEQTLGITLPANVSVNVYEDTATSFNMVLPAASGSEQMGSDIGSAADCSGWSSAAECAAECTQCGNNDTTCQPGPTEE</sequence>
<keyword evidence="4" id="KW-1185">Reference proteome</keyword>
<accession>A0A497XL15</accession>
<dbReference type="GO" id="GO:0003824">
    <property type="term" value="F:catalytic activity"/>
    <property type="evidence" value="ECO:0007669"/>
    <property type="project" value="InterPro"/>
</dbReference>
<proteinExistence type="predicted"/>
<name>A0A497XL15_9SPHI</name>
<dbReference type="Proteomes" id="UP000273898">
    <property type="component" value="Unassembled WGS sequence"/>
</dbReference>
<dbReference type="RefSeq" id="WP_121288082.1">
    <property type="nucleotide sequence ID" value="NZ_RCCK01000018.1"/>
</dbReference>
<dbReference type="GO" id="GO:0046914">
    <property type="term" value="F:transition metal ion binding"/>
    <property type="evidence" value="ECO:0007669"/>
    <property type="project" value="InterPro"/>
</dbReference>
<reference evidence="1 3" key="1">
    <citation type="submission" date="2018-10" db="EMBL/GenBank/DDBJ databases">
        <title>Genomic Encyclopedia of Archaeal and Bacterial Type Strains, Phase II (KMG-II): from individual species to whole genera.</title>
        <authorList>
            <person name="Goeker M."/>
        </authorList>
    </citation>
    <scope>NUCLEOTIDE SEQUENCE [LARGE SCALE GENOMIC DNA]</scope>
    <source>
        <strain evidence="1 3">DSM 19624</strain>
    </source>
</reference>
<dbReference type="SUPFAM" id="SSF56209">
    <property type="entry name" value="Nitrile hydratase alpha chain"/>
    <property type="match status" value="1"/>
</dbReference>
<dbReference type="AlphaFoldDB" id="A0A497XL15"/>
<evidence type="ECO:0000313" key="1">
    <source>
        <dbReference type="EMBL" id="RLJ69193.1"/>
    </source>
</evidence>
<dbReference type="Gene3D" id="3.90.330.10">
    <property type="entry name" value="Nitrile hydratase alpha /Thiocyanate hydrolase gamma"/>
    <property type="match status" value="1"/>
</dbReference>
<protein>
    <submittedName>
        <fullName evidence="2">NHLP leader peptide family natural product</fullName>
    </submittedName>
    <submittedName>
        <fullName evidence="1">Putative ribosomally synthesized peptide</fullName>
    </submittedName>
</protein>
<dbReference type="InterPro" id="IPR036648">
    <property type="entry name" value="CN_Hdrase_a/SCN_Hdrase_g_sf"/>
</dbReference>
<comment type="caution">
    <text evidence="1">The sequence shown here is derived from an EMBL/GenBank/DDBJ whole genome shotgun (WGS) entry which is preliminary data.</text>
</comment>
<evidence type="ECO:0000313" key="2">
    <source>
        <dbReference type="EMBL" id="TFB29741.1"/>
    </source>
</evidence>
<dbReference type="Proteomes" id="UP000297429">
    <property type="component" value="Unassembled WGS sequence"/>
</dbReference>
<dbReference type="EMBL" id="RCCK01000018">
    <property type="protein sequence ID" value="RLJ69193.1"/>
    <property type="molecule type" value="Genomic_DNA"/>
</dbReference>
<dbReference type="EMBL" id="SOPX01000003">
    <property type="protein sequence ID" value="TFB29741.1"/>
    <property type="molecule type" value="Genomic_DNA"/>
</dbReference>
<dbReference type="InterPro" id="IPR022513">
    <property type="entry name" value="TOMM_pelo"/>
</dbReference>